<protein>
    <recommendedName>
        <fullName evidence="4">Aldehyde dehydrogenase</fullName>
    </recommendedName>
</protein>
<dbReference type="InterPro" id="IPR016162">
    <property type="entry name" value="Ald_DH_N"/>
</dbReference>
<reference evidence="10" key="1">
    <citation type="journal article" date="2020" name="Int. J. Syst. Evol. Microbiol.">
        <title>Alteromonas alba sp. nov., a marine bacterium isolated from the seawater of the West Pacific Ocean.</title>
        <authorList>
            <person name="Sun C."/>
            <person name="Wu Y.-H."/>
            <person name="Xamxidin M."/>
            <person name="Cheng H."/>
            <person name="Xu X.-W."/>
        </authorList>
    </citation>
    <scope>NUCLEOTIDE SEQUENCE [LARGE SCALE GENOMIC DNA]</scope>
    <source>
        <strain evidence="10">190</strain>
    </source>
</reference>
<dbReference type="PANTHER" id="PTHR43570">
    <property type="entry name" value="ALDEHYDE DEHYDROGENASE"/>
    <property type="match status" value="1"/>
</dbReference>
<feature type="domain" description="Aldehyde dehydrogenase" evidence="8">
    <location>
        <begin position="27"/>
        <end position="432"/>
    </location>
</feature>
<evidence type="ECO:0000313" key="10">
    <source>
        <dbReference type="Proteomes" id="UP000238949"/>
    </source>
</evidence>
<evidence type="ECO:0000256" key="1">
    <source>
        <dbReference type="ARBA" id="ARBA00009986"/>
    </source>
</evidence>
<feature type="active site" evidence="5 6">
    <location>
        <position position="214"/>
    </location>
</feature>
<keyword evidence="2 4" id="KW-0560">Oxidoreductase</keyword>
<dbReference type="SUPFAM" id="SSF53720">
    <property type="entry name" value="ALDH-like"/>
    <property type="match status" value="1"/>
</dbReference>
<evidence type="ECO:0000256" key="2">
    <source>
        <dbReference type="ARBA" id="ARBA00023002"/>
    </source>
</evidence>
<evidence type="ECO:0000256" key="5">
    <source>
        <dbReference type="PIRSR" id="PIRSR036492-1"/>
    </source>
</evidence>
<dbReference type="Gene3D" id="3.40.309.10">
    <property type="entry name" value="Aldehyde Dehydrogenase, Chain A, domain 2"/>
    <property type="match status" value="1"/>
</dbReference>
<dbReference type="GO" id="GO:0004029">
    <property type="term" value="F:aldehyde dehydrogenase (NAD+) activity"/>
    <property type="evidence" value="ECO:0007669"/>
    <property type="project" value="TreeGrafter"/>
</dbReference>
<organism evidence="9 10">
    <name type="scientific">Alteromonas alba</name>
    <dbReference type="NCBI Taxonomy" id="2079529"/>
    <lineage>
        <taxon>Bacteria</taxon>
        <taxon>Pseudomonadati</taxon>
        <taxon>Pseudomonadota</taxon>
        <taxon>Gammaproteobacteria</taxon>
        <taxon>Alteromonadales</taxon>
        <taxon>Alteromonadaceae</taxon>
        <taxon>Alteromonas/Salinimonas group</taxon>
        <taxon>Alteromonas</taxon>
    </lineage>
</organism>
<dbReference type="InterPro" id="IPR016161">
    <property type="entry name" value="Ald_DH/histidinol_DH"/>
</dbReference>
<dbReference type="InterPro" id="IPR012394">
    <property type="entry name" value="Aldehyde_DH_NAD(P)"/>
</dbReference>
<evidence type="ECO:0000259" key="8">
    <source>
        <dbReference type="Pfam" id="PF00171"/>
    </source>
</evidence>
<dbReference type="InterPro" id="IPR015590">
    <property type="entry name" value="Aldehyde_DH_dom"/>
</dbReference>
<dbReference type="FunFam" id="3.40.309.10:FF:000003">
    <property type="entry name" value="Aldehyde dehydrogenase"/>
    <property type="match status" value="1"/>
</dbReference>
<dbReference type="Pfam" id="PF00171">
    <property type="entry name" value="Aldedh"/>
    <property type="match status" value="1"/>
</dbReference>
<sequence length="460" mass="50448">MSRAPGAIVSVFERLQQSYVLGKTKTYAWRKAQLEALQRMLSENEAAFVEALNADLGKSEAEAFTTEIGFLLSDIQHTKKHLRQWMKARKVGTPLVAQPARSSLQPEPLGTVLIIGAWNYPVQLTLAPYVAALAAGNCALLKPSELAPASSALMASLIPKYLDSDAVAVVEGDKDVASELLSLPFDHIFYTGGEAVGKIVMTAAAQNLTPVTLELGGKSPCVVDANTDIATTARRIVWGKWTNAGQTCIAPDYVLVERSCADALIDKLGKEITRQFSNQPLQSKDYGRIVNERHLTRLKQYIEGHEIVIGGQLDEAQMKLAPTVILNPDIDTPVMQEEIFGPVLPVIEVSSVSEAIDFIKRRHKPLAAYLFSESQSIQQQFADEVSAGSVCINDTMMFMANPQLPFGGVGNSGMGRYHGKFGFDTFSHLKSVMKRSFWFDVAIRYAPSSARKRFLLKKLL</sequence>
<dbReference type="GO" id="GO:0006081">
    <property type="term" value="P:aldehyde metabolic process"/>
    <property type="evidence" value="ECO:0007669"/>
    <property type="project" value="InterPro"/>
</dbReference>
<keyword evidence="3" id="KW-0520">NAD</keyword>
<name>A0A2S9V5T3_9ALTE</name>
<dbReference type="Proteomes" id="UP000238949">
    <property type="component" value="Unassembled WGS sequence"/>
</dbReference>
<dbReference type="GO" id="GO:0005737">
    <property type="term" value="C:cytoplasm"/>
    <property type="evidence" value="ECO:0007669"/>
    <property type="project" value="TreeGrafter"/>
</dbReference>
<dbReference type="AlphaFoldDB" id="A0A2S9V5T3"/>
<gene>
    <name evidence="9" type="ORF">C6Y40_19920</name>
</gene>
<comment type="similarity">
    <text evidence="1 4 7">Belongs to the aldehyde dehydrogenase family.</text>
</comment>
<evidence type="ECO:0000256" key="3">
    <source>
        <dbReference type="ARBA" id="ARBA00023027"/>
    </source>
</evidence>
<dbReference type="PIRSF" id="PIRSF036492">
    <property type="entry name" value="ALDH"/>
    <property type="match status" value="1"/>
</dbReference>
<keyword evidence="10" id="KW-1185">Reference proteome</keyword>
<dbReference type="PANTHER" id="PTHR43570:SF16">
    <property type="entry name" value="ALDEHYDE DEHYDROGENASE TYPE III, ISOFORM Q"/>
    <property type="match status" value="1"/>
</dbReference>
<dbReference type="CDD" id="cd07087">
    <property type="entry name" value="ALDH_F3-13-14_CALDH-like"/>
    <property type="match status" value="1"/>
</dbReference>
<accession>A0A2S9V5T3</accession>
<dbReference type="RefSeq" id="WP_105936150.1">
    <property type="nucleotide sequence ID" value="NZ_PVNP01000198.1"/>
</dbReference>
<dbReference type="InterPro" id="IPR029510">
    <property type="entry name" value="Ald_DH_CS_GLU"/>
</dbReference>
<feature type="active site" evidence="5">
    <location>
        <position position="248"/>
    </location>
</feature>
<evidence type="ECO:0000256" key="6">
    <source>
        <dbReference type="PROSITE-ProRule" id="PRU10007"/>
    </source>
</evidence>
<evidence type="ECO:0000256" key="7">
    <source>
        <dbReference type="RuleBase" id="RU003345"/>
    </source>
</evidence>
<dbReference type="InterPro" id="IPR016163">
    <property type="entry name" value="Ald_DH_C"/>
</dbReference>
<dbReference type="FunFam" id="3.40.605.10:FF:000004">
    <property type="entry name" value="Aldehyde dehydrogenase"/>
    <property type="match status" value="1"/>
</dbReference>
<evidence type="ECO:0000256" key="4">
    <source>
        <dbReference type="PIRNR" id="PIRNR036492"/>
    </source>
</evidence>
<dbReference type="OrthoDB" id="9812625at2"/>
<dbReference type="EMBL" id="PVNP01000198">
    <property type="protein sequence ID" value="PRO71764.1"/>
    <property type="molecule type" value="Genomic_DNA"/>
</dbReference>
<dbReference type="PROSITE" id="PS00687">
    <property type="entry name" value="ALDEHYDE_DEHYDR_GLU"/>
    <property type="match status" value="1"/>
</dbReference>
<evidence type="ECO:0000313" key="9">
    <source>
        <dbReference type="EMBL" id="PRO71764.1"/>
    </source>
</evidence>
<comment type="caution">
    <text evidence="9">The sequence shown here is derived from an EMBL/GenBank/DDBJ whole genome shotgun (WGS) entry which is preliminary data.</text>
</comment>
<proteinExistence type="inferred from homology"/>
<dbReference type="Gene3D" id="3.40.605.10">
    <property type="entry name" value="Aldehyde Dehydrogenase, Chain A, domain 1"/>
    <property type="match status" value="1"/>
</dbReference>